<keyword evidence="2" id="KW-1185">Reference proteome</keyword>
<reference evidence="1 2" key="1">
    <citation type="journal article" date="2011" name="J. Bacteriol.">
        <title>Complete genome sequence of Metallosphaera cuprina, a metal sulfide-oxidizing archaeon from a hot spring.</title>
        <authorList>
            <person name="Liu L.J."/>
            <person name="You X.Y."/>
            <person name="Zheng H."/>
            <person name="Wang S."/>
            <person name="Jiang C.Y."/>
            <person name="Liu S.J."/>
        </authorList>
    </citation>
    <scope>NUCLEOTIDE SEQUENCE [LARGE SCALE GENOMIC DNA]</scope>
    <source>
        <strain evidence="1 2">Ar-4</strain>
    </source>
</reference>
<accession>F4FZM9</accession>
<dbReference type="InterPro" id="IPR054264">
    <property type="entry name" value="PBP2"/>
</dbReference>
<dbReference type="eggNOG" id="arCOG08842">
    <property type="taxonomic scope" value="Archaea"/>
</dbReference>
<sequence>MSESRDLEIAKRYFQTNLSVGETIAVRDLKALGVREPEKAIAELLRRGVIERGEGCYNLLRDKRKE</sequence>
<dbReference type="GeneID" id="10492544"/>
<dbReference type="AlphaFoldDB" id="F4FZM9"/>
<dbReference type="RefSeq" id="WP_013736956.1">
    <property type="nucleotide sequence ID" value="NC_015435.1"/>
</dbReference>
<organism evidence="1 2">
    <name type="scientific">Metallosphaera cuprina (strain Ar-4)</name>
    <dbReference type="NCBI Taxonomy" id="1006006"/>
    <lineage>
        <taxon>Archaea</taxon>
        <taxon>Thermoproteota</taxon>
        <taxon>Thermoprotei</taxon>
        <taxon>Sulfolobales</taxon>
        <taxon>Sulfolobaceae</taxon>
        <taxon>Metallosphaera</taxon>
    </lineage>
</organism>
<dbReference type="Proteomes" id="UP000007812">
    <property type="component" value="Chromosome"/>
</dbReference>
<dbReference type="HOGENOM" id="CLU_198715_0_0_2"/>
<proteinExistence type="predicted"/>
<evidence type="ECO:0000313" key="2">
    <source>
        <dbReference type="Proteomes" id="UP000007812"/>
    </source>
</evidence>
<dbReference type="Pfam" id="PF22511">
    <property type="entry name" value="PBP2"/>
    <property type="match status" value="1"/>
</dbReference>
<dbReference type="OrthoDB" id="35904at2157"/>
<dbReference type="EMBL" id="CP002656">
    <property type="protein sequence ID" value="AEB94458.1"/>
    <property type="molecule type" value="Genomic_DNA"/>
</dbReference>
<dbReference type="KEGG" id="mcn:Mcup_0350"/>
<name>F4FZM9_METCR</name>
<protein>
    <submittedName>
        <fullName evidence="1">Uncharacterized protein</fullName>
    </submittedName>
</protein>
<dbReference type="PATRIC" id="fig|1006006.8.peg.351"/>
<gene>
    <name evidence="1" type="ordered locus">Mcup_0350</name>
</gene>
<evidence type="ECO:0000313" key="1">
    <source>
        <dbReference type="EMBL" id="AEB94458.1"/>
    </source>
</evidence>